<comment type="similarity">
    <text evidence="2">Belongs to the bacterial flagellin family.</text>
</comment>
<dbReference type="Pfam" id="PF00700">
    <property type="entry name" value="Flagellin_C"/>
    <property type="match status" value="1"/>
</dbReference>
<dbReference type="OrthoDB" id="9758307at2"/>
<dbReference type="GO" id="GO:0071973">
    <property type="term" value="P:bacterial-type flagellum-dependent cell motility"/>
    <property type="evidence" value="ECO:0007669"/>
    <property type="project" value="InterPro"/>
</dbReference>
<keyword evidence="6" id="KW-0966">Cell projection</keyword>
<dbReference type="NCBIfam" id="TIGR02550">
    <property type="entry name" value="flagell_flgL"/>
    <property type="match status" value="1"/>
</dbReference>
<dbReference type="PANTHER" id="PTHR42792:SF1">
    <property type="entry name" value="FLAGELLAR HOOK-ASSOCIATED PROTEIN 3"/>
    <property type="match status" value="1"/>
</dbReference>
<gene>
    <name evidence="6" type="ORF">SAMN04488502_10740</name>
</gene>
<feature type="domain" description="Flagellin N-terminal" evidence="4">
    <location>
        <begin position="4"/>
        <end position="141"/>
    </location>
</feature>
<evidence type="ECO:0000313" key="6">
    <source>
        <dbReference type="EMBL" id="SDM75678.1"/>
    </source>
</evidence>
<dbReference type="PANTHER" id="PTHR42792">
    <property type="entry name" value="FLAGELLIN"/>
    <property type="match status" value="1"/>
</dbReference>
<proteinExistence type="inferred from homology"/>
<protein>
    <submittedName>
        <fullName evidence="6">Flagellar hook-associated protein 3 FlgL</fullName>
    </submittedName>
</protein>
<evidence type="ECO:0000259" key="5">
    <source>
        <dbReference type="Pfam" id="PF00700"/>
    </source>
</evidence>
<evidence type="ECO:0000313" key="7">
    <source>
        <dbReference type="Proteomes" id="UP000214880"/>
    </source>
</evidence>
<dbReference type="RefSeq" id="WP_092074029.1">
    <property type="nucleotide sequence ID" value="NZ_FNHB01000007.1"/>
</dbReference>
<organism evidence="6 7">
    <name type="scientific">Dendrosporobacter quercicolus</name>
    <dbReference type="NCBI Taxonomy" id="146817"/>
    <lineage>
        <taxon>Bacteria</taxon>
        <taxon>Bacillati</taxon>
        <taxon>Bacillota</taxon>
        <taxon>Negativicutes</taxon>
        <taxon>Selenomonadales</taxon>
        <taxon>Sporomusaceae</taxon>
        <taxon>Dendrosporobacter</taxon>
    </lineage>
</organism>
<dbReference type="Pfam" id="PF00669">
    <property type="entry name" value="Flagellin_N"/>
    <property type="match status" value="1"/>
</dbReference>
<keyword evidence="6" id="KW-0969">Cilium</keyword>
<keyword evidence="7" id="KW-1185">Reference proteome</keyword>
<dbReference type="STRING" id="146817.SAMN04488502_10740"/>
<dbReference type="Proteomes" id="UP000214880">
    <property type="component" value="Unassembled WGS sequence"/>
</dbReference>
<evidence type="ECO:0000256" key="3">
    <source>
        <dbReference type="ARBA" id="ARBA00023143"/>
    </source>
</evidence>
<keyword evidence="6" id="KW-0282">Flagellum</keyword>
<dbReference type="InterPro" id="IPR046358">
    <property type="entry name" value="Flagellin_C"/>
</dbReference>
<comment type="subcellular location">
    <subcellularLocation>
        <location evidence="1">Bacterial flagellum</location>
    </subcellularLocation>
</comment>
<name>A0A1G9VTW5_9FIRM</name>
<dbReference type="InterPro" id="IPR001029">
    <property type="entry name" value="Flagellin_N"/>
</dbReference>
<keyword evidence="3" id="KW-0975">Bacterial flagellum</keyword>
<reference evidence="6 7" key="1">
    <citation type="submission" date="2016-10" db="EMBL/GenBank/DDBJ databases">
        <authorList>
            <person name="de Groot N.N."/>
        </authorList>
    </citation>
    <scope>NUCLEOTIDE SEQUENCE [LARGE SCALE GENOMIC DNA]</scope>
    <source>
        <strain evidence="6 7">DSM 1736</strain>
    </source>
</reference>
<evidence type="ECO:0000259" key="4">
    <source>
        <dbReference type="Pfam" id="PF00669"/>
    </source>
</evidence>
<dbReference type="EMBL" id="FNHB01000007">
    <property type="protein sequence ID" value="SDM75678.1"/>
    <property type="molecule type" value="Genomic_DNA"/>
</dbReference>
<feature type="domain" description="Flagellin C-terminal" evidence="5">
    <location>
        <begin position="271"/>
        <end position="350"/>
    </location>
</feature>
<dbReference type="InterPro" id="IPR013384">
    <property type="entry name" value="Flagell_FlgL"/>
</dbReference>
<dbReference type="SUPFAM" id="SSF64518">
    <property type="entry name" value="Phase 1 flagellin"/>
    <property type="match status" value="1"/>
</dbReference>
<dbReference type="GO" id="GO:0005198">
    <property type="term" value="F:structural molecule activity"/>
    <property type="evidence" value="ECO:0007669"/>
    <property type="project" value="InterPro"/>
</dbReference>
<evidence type="ECO:0000256" key="2">
    <source>
        <dbReference type="ARBA" id="ARBA00005709"/>
    </source>
</evidence>
<dbReference type="Gene3D" id="1.20.1330.10">
    <property type="entry name" value="f41 fragment of flagellin, N-terminal domain"/>
    <property type="match status" value="1"/>
</dbReference>
<dbReference type="GO" id="GO:0009424">
    <property type="term" value="C:bacterial-type flagellum hook"/>
    <property type="evidence" value="ECO:0007669"/>
    <property type="project" value="InterPro"/>
</dbReference>
<accession>A0A1G9VTW5</accession>
<dbReference type="AlphaFoldDB" id="A0A1G9VTW5"/>
<dbReference type="InterPro" id="IPR001492">
    <property type="entry name" value="Flagellin"/>
</dbReference>
<sequence>MRITNSMLTSNSVWNLNKNLQRLSQAQQTMASQSNIQLPSDDPVIATRAIKYRNYVSNVEQYQKNTEDATAWMKVTESAIGELTDVLKRIRELTVNGANDATLAASDKEAILTEVSQLKESVVDIMNTSYAGRYVFGGYSTDSPPYEIVSTDVGDKVMFKGSYLSLGGPVSESADLTAFCEANAGQSYSGEEKQTIRYNVGFGSQMAVNVEGQDVIGKETGLNLFDSIDKLLLALGGETSYQTAEITDGSPPVVTTTTHELNTSALLDDFDADLDRISAARASLGARMNVASMRSDRLASDEITYNELMSNNEDADVAQASIDVSTAQAVYQASLSVSAKVMSKSLVDYLS</sequence>
<evidence type="ECO:0000256" key="1">
    <source>
        <dbReference type="ARBA" id="ARBA00004365"/>
    </source>
</evidence>